<dbReference type="RefSeq" id="WP_074609599.1">
    <property type="nucleotide sequence ID" value="NZ_FNGY01000006.1"/>
</dbReference>
<reference evidence="2" key="1">
    <citation type="submission" date="2016-10" db="EMBL/GenBank/DDBJ databases">
        <authorList>
            <person name="Varghese N."/>
            <person name="Submissions S."/>
        </authorList>
    </citation>
    <scope>NUCLEOTIDE SEQUENCE [LARGE SCALE GENOMIC DNA]</scope>
    <source>
        <strain evidence="2">DSM 19110</strain>
    </source>
</reference>
<dbReference type="Proteomes" id="UP000183200">
    <property type="component" value="Unassembled WGS sequence"/>
</dbReference>
<name>A0A1G9Z1C6_9SPHI</name>
<evidence type="ECO:0000313" key="1">
    <source>
        <dbReference type="EMBL" id="SDN14591.1"/>
    </source>
</evidence>
<dbReference type="AlphaFoldDB" id="A0A1G9Z1C6"/>
<protein>
    <submittedName>
        <fullName evidence="1">Uncharacterized protein</fullName>
    </submittedName>
</protein>
<dbReference type="EMBL" id="FNGY01000006">
    <property type="protein sequence ID" value="SDN14591.1"/>
    <property type="molecule type" value="Genomic_DNA"/>
</dbReference>
<dbReference type="OrthoDB" id="9919313at2"/>
<sequence>MNLLHPTEFPQQPVIVIISPPMSYTDNSLQVSATVSMHFGFFFNLKGDEVATVQVPDLIPKIKSQYQNYNKVRHFLNICANTGEAVDDGQSFTWL</sequence>
<organism evidence="1 2">
    <name type="scientific">Pedobacter steynii</name>
    <dbReference type="NCBI Taxonomy" id="430522"/>
    <lineage>
        <taxon>Bacteria</taxon>
        <taxon>Pseudomonadati</taxon>
        <taxon>Bacteroidota</taxon>
        <taxon>Sphingobacteriia</taxon>
        <taxon>Sphingobacteriales</taxon>
        <taxon>Sphingobacteriaceae</taxon>
        <taxon>Pedobacter</taxon>
    </lineage>
</organism>
<proteinExistence type="predicted"/>
<evidence type="ECO:0000313" key="2">
    <source>
        <dbReference type="Proteomes" id="UP000183200"/>
    </source>
</evidence>
<gene>
    <name evidence="1" type="ORF">SAMN05421820_106297</name>
</gene>
<accession>A0A1G9Z1C6</accession>
<keyword evidence="2" id="KW-1185">Reference proteome</keyword>